<keyword evidence="4" id="KW-0808">Transferase</keyword>
<dbReference type="Gene3D" id="3.30.420.40">
    <property type="match status" value="1"/>
</dbReference>
<accession>A0A6M2ZJ03</accession>
<dbReference type="Proteomes" id="UP000515683">
    <property type="component" value="Segment"/>
</dbReference>
<evidence type="ECO:0000313" key="5">
    <source>
        <dbReference type="Proteomes" id="UP000515683"/>
    </source>
</evidence>
<dbReference type="GO" id="GO:0003824">
    <property type="term" value="F:catalytic activity"/>
    <property type="evidence" value="ECO:0007669"/>
    <property type="project" value="InterPro"/>
</dbReference>
<dbReference type="Pfam" id="PF16861">
    <property type="entry name" value="Carbam_trans_C"/>
    <property type="match status" value="1"/>
</dbReference>
<dbReference type="CDD" id="cd24033">
    <property type="entry name" value="ASKHA_NBD_NodU_CmcH-like_N"/>
    <property type="match status" value="1"/>
</dbReference>
<dbReference type="Pfam" id="PF02543">
    <property type="entry name" value="Carbam_trans_N"/>
    <property type="match status" value="1"/>
</dbReference>
<evidence type="ECO:0000313" key="4">
    <source>
        <dbReference type="EMBL" id="QFG06375.1"/>
    </source>
</evidence>
<sequence length="516" mass="59289">MFNLGIHGSHNSTLVLSFQDEVLEAVEVERLISHKNAALYYYENPLHAVNIVREINEYFKKKYNFEKYDVIVINSMPEDKFPWDDVFEYEELEYCDHHVAHACCGFYQSPFQEALVVSFDGGSDEGFFNAYTIKRGEDPVKIYSGEKDYAVSYMSAGHFIRAIKTEQDIYKGNLVYPGKLMGYVGYGEYNEKYARKLTEFYKSNTYDDVPDAVCRFVKEFNFVDWQEYFTNRDGKDIATTNQIVFEQLFQEEIQPLLDKYPNLPLVLSGGCALNIINNTKLARDRELFVPPNPSDVGIALGCLLYIIRPNHQVDTTYIGSPVWDRMDLSRHLVENVQSRETTPKEVAEIILSGGIVGVVRGGSEHGPRALGNRSLLCDATNPNMKDIMNLDVKHREPWRPFSPIVRLEDVSKYFDWRKESRHMTFSPEVRPEYRELLSSVTHIDGTARVQTVTLEQNEFIYQILCQLDSMSGHGVLLNTSFNVAGKPILNTYKEAFEVLAKKPISGLVLENYYFPK</sequence>
<organism evidence="4 5">
    <name type="scientific">Synechococcus phage S-SCSM1</name>
    <dbReference type="NCBI Taxonomy" id="2588487"/>
    <lineage>
        <taxon>Viruses</taxon>
        <taxon>Duplodnaviria</taxon>
        <taxon>Heunggongvirae</taxon>
        <taxon>Uroviricota</taxon>
        <taxon>Caudoviricetes</taxon>
        <taxon>Pantevenvirales</taxon>
        <taxon>Kyanoviridae</taxon>
        <taxon>Zhoulongquanvirus</taxon>
        <taxon>Zhoulongquanvirus esscess</taxon>
    </lineage>
</organism>
<keyword evidence="5" id="KW-1185">Reference proteome</keyword>
<dbReference type="InterPro" id="IPR003696">
    <property type="entry name" value="Carbtransf_dom"/>
</dbReference>
<dbReference type="Gene3D" id="3.90.870.20">
    <property type="entry name" value="Carbamoyltransferase, C-terminal domain"/>
    <property type="match status" value="1"/>
</dbReference>
<dbReference type="PANTHER" id="PTHR34847">
    <property type="entry name" value="NODULATION PROTEIN U"/>
    <property type="match status" value="1"/>
</dbReference>
<dbReference type="InterPro" id="IPR038152">
    <property type="entry name" value="Carbam_trans_C_sf"/>
</dbReference>
<dbReference type="EMBL" id="MK867354">
    <property type="protein sequence ID" value="QFG06375.1"/>
    <property type="molecule type" value="Genomic_DNA"/>
</dbReference>
<reference evidence="4" key="1">
    <citation type="submission" date="2019-04" db="EMBL/GenBank/DDBJ databases">
        <title>Genomic and proteomic characterization of cyanophage S-SCSM1 provides new insights into understanding the viral gene diversity and phage-host interactions.</title>
        <authorList>
            <person name="Wang Q."/>
            <person name="Xu Y."/>
            <person name="Jiao N."/>
            <person name="Zhang R."/>
        </authorList>
    </citation>
    <scope>NUCLEOTIDE SEQUENCE [LARGE SCALE GENOMIC DNA]</scope>
</reference>
<feature type="domain" description="Carbamoyltransferase" evidence="2">
    <location>
        <begin position="89"/>
        <end position="302"/>
    </location>
</feature>
<dbReference type="InterPro" id="IPR031730">
    <property type="entry name" value="Carbam_trans_C"/>
</dbReference>
<dbReference type="PANTHER" id="PTHR34847:SF1">
    <property type="entry name" value="NODULATION PROTEIN U"/>
    <property type="match status" value="1"/>
</dbReference>
<name>A0A6M2ZJ03_9CAUD</name>
<evidence type="ECO:0000259" key="2">
    <source>
        <dbReference type="Pfam" id="PF02543"/>
    </source>
</evidence>
<comment type="similarity">
    <text evidence="1">Belongs to the NodU/CmcH family.</text>
</comment>
<proteinExistence type="inferred from homology"/>
<protein>
    <submittedName>
        <fullName evidence="4">Carbamoyl transferase</fullName>
    </submittedName>
</protein>
<evidence type="ECO:0000259" key="3">
    <source>
        <dbReference type="Pfam" id="PF16861"/>
    </source>
</evidence>
<dbReference type="InterPro" id="IPR051338">
    <property type="entry name" value="NodU/CmcH_Carbamoyltrnsfr"/>
</dbReference>
<feature type="domain" description="Carbamoyltransferase C-terminal" evidence="3">
    <location>
        <begin position="347"/>
        <end position="514"/>
    </location>
</feature>
<gene>
    <name evidence="4" type="ORF">SSCSM1_117</name>
</gene>
<evidence type="ECO:0000256" key="1">
    <source>
        <dbReference type="ARBA" id="ARBA00006129"/>
    </source>
</evidence>